<reference evidence="2 3" key="1">
    <citation type="journal article" date="2016" name="Nat. Commun.">
        <title>Thousands of microbial genomes shed light on interconnected biogeochemical processes in an aquifer system.</title>
        <authorList>
            <person name="Anantharaman K."/>
            <person name="Brown C.T."/>
            <person name="Hug L.A."/>
            <person name="Sharon I."/>
            <person name="Castelle C.J."/>
            <person name="Probst A.J."/>
            <person name="Thomas B.C."/>
            <person name="Singh A."/>
            <person name="Wilkins M.J."/>
            <person name="Karaoz U."/>
            <person name="Brodie E.L."/>
            <person name="Williams K.H."/>
            <person name="Hubbard S.S."/>
            <person name="Banfield J.F."/>
        </authorList>
    </citation>
    <scope>NUCLEOTIDE SEQUENCE [LARGE SCALE GENOMIC DNA]</scope>
</reference>
<dbReference type="PANTHER" id="PTHR43245">
    <property type="entry name" value="BIFUNCTIONAL POLYMYXIN RESISTANCE PROTEIN ARNA"/>
    <property type="match status" value="1"/>
</dbReference>
<name>A0A1F6EWM1_9BACT</name>
<dbReference type="Gene3D" id="3.90.25.10">
    <property type="entry name" value="UDP-galactose 4-epimerase, domain 1"/>
    <property type="match status" value="1"/>
</dbReference>
<feature type="domain" description="NAD-dependent epimerase/dehydratase" evidence="1">
    <location>
        <begin position="4"/>
        <end position="204"/>
    </location>
</feature>
<dbReference type="Gene3D" id="3.40.50.720">
    <property type="entry name" value="NAD(P)-binding Rossmann-like Domain"/>
    <property type="match status" value="2"/>
</dbReference>
<evidence type="ECO:0000313" key="2">
    <source>
        <dbReference type="EMBL" id="OGG77942.1"/>
    </source>
</evidence>
<gene>
    <name evidence="2" type="ORF">A3B35_02170</name>
</gene>
<dbReference type="InterPro" id="IPR050177">
    <property type="entry name" value="Lipid_A_modif_metabolic_enz"/>
</dbReference>
<protein>
    <recommendedName>
        <fullName evidence="1">NAD-dependent epimerase/dehydratase domain-containing protein</fullName>
    </recommendedName>
</protein>
<dbReference type="InterPro" id="IPR001509">
    <property type="entry name" value="Epimerase_deHydtase"/>
</dbReference>
<organism evidence="2 3">
    <name type="scientific">Candidatus Kaiserbacteria bacterium RIFCSPLOWO2_01_FULL_54_24</name>
    <dbReference type="NCBI Taxonomy" id="1798515"/>
    <lineage>
        <taxon>Bacteria</taxon>
        <taxon>Candidatus Kaiseribacteriota</taxon>
    </lineage>
</organism>
<comment type="caution">
    <text evidence="2">The sequence shown here is derived from an EMBL/GenBank/DDBJ whole genome shotgun (WGS) entry which is preliminary data.</text>
</comment>
<proteinExistence type="predicted"/>
<dbReference type="STRING" id="1798515.A3B35_02170"/>
<evidence type="ECO:0000259" key="1">
    <source>
        <dbReference type="Pfam" id="PF01370"/>
    </source>
</evidence>
<dbReference type="Pfam" id="PF01370">
    <property type="entry name" value="Epimerase"/>
    <property type="match status" value="1"/>
</dbReference>
<dbReference type="InterPro" id="IPR036291">
    <property type="entry name" value="NAD(P)-bd_dom_sf"/>
</dbReference>
<accession>A0A1F6EWM1</accession>
<evidence type="ECO:0000313" key="3">
    <source>
        <dbReference type="Proteomes" id="UP000177215"/>
    </source>
</evidence>
<sequence>MKCLVTGGAGFVGSNLVLELKKEGHEVVTPHIDIAEEEVVDEFDAIFHQAAITDPRYAGVETFSKNIRGFTSMVALAKRCGAKLVYASSAGVYGNGTLPMQEDQEKKPFTPYAESKLKMDERAAELFNSMHIVGLRYFNVFGPRENHKGRAASMIYHLREQMVRGERPRIFKFGEQKRDHVYIKDVVRANILALSTSSDVYNVGTGIATSFNDVVKTLNDVLGVNLEAEYIDNPYEEYQGNTQADTIKAREHLKFEAQWNFKDAVKDYHEFLAKSKGDSQKKKTARIEKQN</sequence>
<dbReference type="SUPFAM" id="SSF51735">
    <property type="entry name" value="NAD(P)-binding Rossmann-fold domains"/>
    <property type="match status" value="1"/>
</dbReference>
<dbReference type="AlphaFoldDB" id="A0A1F6EWM1"/>
<dbReference type="PANTHER" id="PTHR43245:SF13">
    <property type="entry name" value="UDP-D-APIOSE_UDP-D-XYLOSE SYNTHASE 2"/>
    <property type="match status" value="1"/>
</dbReference>
<dbReference type="Proteomes" id="UP000177215">
    <property type="component" value="Unassembled WGS sequence"/>
</dbReference>
<dbReference type="EMBL" id="MFMC01000002">
    <property type="protein sequence ID" value="OGG77942.1"/>
    <property type="molecule type" value="Genomic_DNA"/>
</dbReference>